<dbReference type="GO" id="GO:0009279">
    <property type="term" value="C:cell outer membrane"/>
    <property type="evidence" value="ECO:0007669"/>
    <property type="project" value="TreeGrafter"/>
</dbReference>
<dbReference type="InterPro" id="IPR012910">
    <property type="entry name" value="Plug_dom"/>
</dbReference>
<feature type="chain" id="PRO_5037046052" evidence="2">
    <location>
        <begin position="23"/>
        <end position="934"/>
    </location>
</feature>
<dbReference type="InterPro" id="IPR008969">
    <property type="entry name" value="CarboxyPept-like_regulatory"/>
</dbReference>
<feature type="signal peptide" evidence="2">
    <location>
        <begin position="1"/>
        <end position="22"/>
    </location>
</feature>
<reference evidence="4" key="2">
    <citation type="journal article" date="2021" name="PeerJ">
        <title>Extensive microbial diversity within the chicken gut microbiome revealed by metagenomics and culture.</title>
        <authorList>
            <person name="Gilroy R."/>
            <person name="Ravi A."/>
            <person name="Getino M."/>
            <person name="Pursley I."/>
            <person name="Horton D.L."/>
            <person name="Alikhan N.F."/>
            <person name="Baker D."/>
            <person name="Gharbi K."/>
            <person name="Hall N."/>
            <person name="Watson M."/>
            <person name="Adriaenssens E.M."/>
            <person name="Foster-Nyarko E."/>
            <person name="Jarju S."/>
            <person name="Secka A."/>
            <person name="Antonio M."/>
            <person name="Oren A."/>
            <person name="Chaudhuri R.R."/>
            <person name="La Ragione R."/>
            <person name="Hildebrand F."/>
            <person name="Pallen M.J."/>
        </authorList>
    </citation>
    <scope>NUCLEOTIDE SEQUENCE</scope>
    <source>
        <strain evidence="4">3924</strain>
    </source>
</reference>
<reference evidence="4" key="1">
    <citation type="submission" date="2020-10" db="EMBL/GenBank/DDBJ databases">
        <authorList>
            <person name="Gilroy R."/>
        </authorList>
    </citation>
    <scope>NUCLEOTIDE SEQUENCE</scope>
    <source>
        <strain evidence="4">3924</strain>
    </source>
</reference>
<dbReference type="AlphaFoldDB" id="A0A940IDD1"/>
<gene>
    <name evidence="4" type="ORF">IAC51_00555</name>
</gene>
<dbReference type="PANTHER" id="PTHR30069:SF29">
    <property type="entry name" value="HEMOGLOBIN AND HEMOGLOBIN-HAPTOGLOBIN-BINDING PROTEIN 1-RELATED"/>
    <property type="match status" value="1"/>
</dbReference>
<evidence type="ECO:0000313" key="5">
    <source>
        <dbReference type="Proteomes" id="UP000712007"/>
    </source>
</evidence>
<sequence>MKKRAYAIILSLLIAATSTAWAGETTPKLTVRLTDSETGEGVADAAIYVQSPEGRTYGTISDTQGEAQIRIARGVYKLYVSHIQYKSHTEEIRVEADAGVVVKLHSAVKQLRDVVVSASESRGLSSSSHIGRDAMEHLQPTSLSDLMELLPGGISKDPSLTTANTITLRETGSLDAQGQESRNADYATNSLGTLFLVDGSPINTDANMQYTPESGTNSVEGARDITNRGVDMRSISTDDIESVEIIRGIPSVEYGNLTSGVVNIKKIRKPTRLNARFKADSRSMLFSVGKGFSLDSAQRHVLNVDAGILNAYADPRNRLENYKRATLSARYTMNKTAGRVTLRWSPALEYTGSFDNYKIDPDINYGNIDTYRSDYQRIALTNGLSISAPEFRFFRGLHINASVSQQLDRLERTKLISPQRAGIAPGNTEEGEWDAYLIFNEYIAEYMVDGKPFTAFVKASADFRFETGAVRNDVKAGGEWNMSKNFGEGQIYDLSRPLNPSGWGTRPRTYYSIPALHTLSFYAQDNITAHAGNHTIEGRIGLRTTSVPGLSERYAMHGRIYLDPRVNVQWTLPSISREAAQLSLSAGIGWTTKMPTINYLYPDPTFCDIIQLGYYSQTKPQEYSRYNVVSYRQETTNYAIGPARNRKWEVRADLEIKGNRLWVCFFNEDLSSGFRYSNTYGTYSYKDYDESTIVSSALTGKPDLGAIPYEEKRKLEGYRYAENGSSQKKTGVEFEFTSQRIAPLRTAVKVSGAWFRSTYSNSRPMFYAMSGVYDNIVLSDRYVGLYDWNDGRVNGQFSTNILLDTQIPEWGLIFSTSVQAMWYVSTQRMRQEERPVSYMSYEDGELHPYTDEAVEANPLLAHLIYHVSEAAYARYTIPPAIYVNLKITKRTGKFLDISLFVNKLFDYTPDFMRNGVLIRRNVSPYFGMEMTLKI</sequence>
<dbReference type="SUPFAM" id="SSF56935">
    <property type="entry name" value="Porins"/>
    <property type="match status" value="1"/>
</dbReference>
<evidence type="ECO:0000313" key="4">
    <source>
        <dbReference type="EMBL" id="MBO8439123.1"/>
    </source>
</evidence>
<feature type="domain" description="TonB-dependent receptor plug" evidence="3">
    <location>
        <begin position="125"/>
        <end position="260"/>
    </location>
</feature>
<comment type="caution">
    <text evidence="4">The sequence shown here is derived from an EMBL/GenBank/DDBJ whole genome shotgun (WGS) entry which is preliminary data.</text>
</comment>
<dbReference type="Pfam" id="PF07715">
    <property type="entry name" value="Plug"/>
    <property type="match status" value="1"/>
</dbReference>
<proteinExistence type="predicted"/>
<evidence type="ECO:0000256" key="2">
    <source>
        <dbReference type="SAM" id="SignalP"/>
    </source>
</evidence>
<name>A0A940IDD1_9BACT</name>
<accession>A0A940IDD1</accession>
<organism evidence="4 5">
    <name type="scientific">Candidatus Aphodosoma intestinipullorum</name>
    <dbReference type="NCBI Taxonomy" id="2840674"/>
    <lineage>
        <taxon>Bacteria</taxon>
        <taxon>Pseudomonadati</taxon>
        <taxon>Bacteroidota</taxon>
        <taxon>Bacteroidia</taxon>
        <taxon>Bacteroidales</taxon>
        <taxon>Candidatus Aphodosoma</taxon>
    </lineage>
</organism>
<dbReference type="Pfam" id="PF13620">
    <property type="entry name" value="CarboxypepD_reg"/>
    <property type="match status" value="1"/>
</dbReference>
<evidence type="ECO:0000259" key="3">
    <source>
        <dbReference type="Pfam" id="PF07715"/>
    </source>
</evidence>
<dbReference type="GO" id="GO:0044718">
    <property type="term" value="P:siderophore transmembrane transport"/>
    <property type="evidence" value="ECO:0007669"/>
    <property type="project" value="TreeGrafter"/>
</dbReference>
<dbReference type="Gene3D" id="2.170.130.10">
    <property type="entry name" value="TonB-dependent receptor, plug domain"/>
    <property type="match status" value="1"/>
</dbReference>
<keyword evidence="4" id="KW-0675">Receptor</keyword>
<keyword evidence="1 2" id="KW-0732">Signal</keyword>
<dbReference type="InterPro" id="IPR037066">
    <property type="entry name" value="Plug_dom_sf"/>
</dbReference>
<dbReference type="GO" id="GO:0015344">
    <property type="term" value="F:siderophore uptake transmembrane transporter activity"/>
    <property type="evidence" value="ECO:0007669"/>
    <property type="project" value="TreeGrafter"/>
</dbReference>
<evidence type="ECO:0000256" key="1">
    <source>
        <dbReference type="ARBA" id="ARBA00022729"/>
    </source>
</evidence>
<protein>
    <submittedName>
        <fullName evidence="4">TonB-dependent receptor plug domain-containing protein</fullName>
    </submittedName>
</protein>
<dbReference type="EMBL" id="JADIMV010000012">
    <property type="protein sequence ID" value="MBO8439123.1"/>
    <property type="molecule type" value="Genomic_DNA"/>
</dbReference>
<dbReference type="SUPFAM" id="SSF49464">
    <property type="entry name" value="Carboxypeptidase regulatory domain-like"/>
    <property type="match status" value="1"/>
</dbReference>
<dbReference type="Proteomes" id="UP000712007">
    <property type="component" value="Unassembled WGS sequence"/>
</dbReference>
<dbReference type="Gene3D" id="2.60.40.1120">
    <property type="entry name" value="Carboxypeptidase-like, regulatory domain"/>
    <property type="match status" value="1"/>
</dbReference>
<dbReference type="InterPro" id="IPR039426">
    <property type="entry name" value="TonB-dep_rcpt-like"/>
</dbReference>
<dbReference type="PANTHER" id="PTHR30069">
    <property type="entry name" value="TONB-DEPENDENT OUTER MEMBRANE RECEPTOR"/>
    <property type="match status" value="1"/>
</dbReference>